<keyword evidence="1" id="KW-0472">Membrane</keyword>
<proteinExistence type="predicted"/>
<reference evidence="3" key="1">
    <citation type="submission" date="2022-11" db="UniProtKB">
        <authorList>
            <consortium name="WormBaseParasite"/>
        </authorList>
    </citation>
    <scope>IDENTIFICATION</scope>
</reference>
<evidence type="ECO:0000256" key="1">
    <source>
        <dbReference type="SAM" id="Phobius"/>
    </source>
</evidence>
<keyword evidence="1" id="KW-1133">Transmembrane helix</keyword>
<organism evidence="2 3">
    <name type="scientific">Romanomermis culicivorax</name>
    <name type="common">Nematode worm</name>
    <dbReference type="NCBI Taxonomy" id="13658"/>
    <lineage>
        <taxon>Eukaryota</taxon>
        <taxon>Metazoa</taxon>
        <taxon>Ecdysozoa</taxon>
        <taxon>Nematoda</taxon>
        <taxon>Enoplea</taxon>
        <taxon>Dorylaimia</taxon>
        <taxon>Mermithida</taxon>
        <taxon>Mermithoidea</taxon>
        <taxon>Mermithidae</taxon>
        <taxon>Romanomermis</taxon>
    </lineage>
</organism>
<dbReference type="WBParaSite" id="nRc.2.0.1.t18227-RA">
    <property type="protein sequence ID" value="nRc.2.0.1.t18227-RA"/>
    <property type="gene ID" value="nRc.2.0.1.g18227"/>
</dbReference>
<evidence type="ECO:0000313" key="3">
    <source>
        <dbReference type="WBParaSite" id="nRc.2.0.1.t18227-RA"/>
    </source>
</evidence>
<dbReference type="AlphaFoldDB" id="A0A915IWM5"/>
<evidence type="ECO:0000313" key="2">
    <source>
        <dbReference type="Proteomes" id="UP000887565"/>
    </source>
</evidence>
<protein>
    <submittedName>
        <fullName evidence="3">Uncharacterized protein</fullName>
    </submittedName>
</protein>
<keyword evidence="1" id="KW-0812">Transmembrane</keyword>
<keyword evidence="2" id="KW-1185">Reference proteome</keyword>
<name>A0A915IWM5_ROMCU</name>
<feature type="transmembrane region" description="Helical" evidence="1">
    <location>
        <begin position="49"/>
        <end position="70"/>
    </location>
</feature>
<sequence>MRVLEGIKNAGSPCRMWLLTGCFDNLTPNETAALNQASLINLRSLQPAYIVWIIAPFLNIPAAILTFLTVKKSKSMEKTITNVQINVHTSFFCVLCRMQACTLIVCYSKLLFGAIVQSDRGSNDEPYFTILNTTSGLSNFVIYLICMK</sequence>
<accession>A0A915IWM5</accession>
<feature type="transmembrane region" description="Helical" evidence="1">
    <location>
        <begin position="127"/>
        <end position="146"/>
    </location>
</feature>
<feature type="transmembrane region" description="Helical" evidence="1">
    <location>
        <begin position="91"/>
        <end position="115"/>
    </location>
</feature>
<dbReference type="Proteomes" id="UP000887565">
    <property type="component" value="Unplaced"/>
</dbReference>